<sequence>MRAASTAGAVRGTPVNLSCNGSQLRRARHRERRLREQETATSLCRERVSERDAARADRRFGAIPQASVAGGAARDTDTVAVFCQQRTGGRPAGGGLSQSTLLLRYIDVANAEIKMTNTICYRRFLYSFSYFMSESMNSDITIKARGREGFLTSTLSANSFRASEASNEWFNVNQIKMSSVNSPR</sequence>
<protein>
    <submittedName>
        <fullName evidence="1">Uncharacterized protein</fullName>
    </submittedName>
</protein>
<keyword evidence="2" id="KW-1185">Reference proteome</keyword>
<evidence type="ECO:0000313" key="1">
    <source>
        <dbReference type="EMBL" id="GBP59007.1"/>
    </source>
</evidence>
<dbReference type="Proteomes" id="UP000299102">
    <property type="component" value="Unassembled WGS sequence"/>
</dbReference>
<reference evidence="1 2" key="1">
    <citation type="journal article" date="2019" name="Commun. Biol.">
        <title>The bagworm genome reveals a unique fibroin gene that provides high tensile strength.</title>
        <authorList>
            <person name="Kono N."/>
            <person name="Nakamura H."/>
            <person name="Ohtoshi R."/>
            <person name="Tomita M."/>
            <person name="Numata K."/>
            <person name="Arakawa K."/>
        </authorList>
    </citation>
    <scope>NUCLEOTIDE SEQUENCE [LARGE SCALE GENOMIC DNA]</scope>
</reference>
<dbReference type="EMBL" id="BGZK01000750">
    <property type="protein sequence ID" value="GBP59007.1"/>
    <property type="molecule type" value="Genomic_DNA"/>
</dbReference>
<organism evidence="1 2">
    <name type="scientific">Eumeta variegata</name>
    <name type="common">Bagworm moth</name>
    <name type="synonym">Eumeta japonica</name>
    <dbReference type="NCBI Taxonomy" id="151549"/>
    <lineage>
        <taxon>Eukaryota</taxon>
        <taxon>Metazoa</taxon>
        <taxon>Ecdysozoa</taxon>
        <taxon>Arthropoda</taxon>
        <taxon>Hexapoda</taxon>
        <taxon>Insecta</taxon>
        <taxon>Pterygota</taxon>
        <taxon>Neoptera</taxon>
        <taxon>Endopterygota</taxon>
        <taxon>Lepidoptera</taxon>
        <taxon>Glossata</taxon>
        <taxon>Ditrysia</taxon>
        <taxon>Tineoidea</taxon>
        <taxon>Psychidae</taxon>
        <taxon>Oiketicinae</taxon>
        <taxon>Eumeta</taxon>
    </lineage>
</organism>
<proteinExistence type="predicted"/>
<evidence type="ECO:0000313" key="2">
    <source>
        <dbReference type="Proteomes" id="UP000299102"/>
    </source>
</evidence>
<accession>A0A4C1X9V1</accession>
<dbReference type="AlphaFoldDB" id="A0A4C1X9V1"/>
<name>A0A4C1X9V1_EUMVA</name>
<gene>
    <name evidence="1" type="ORF">EVAR_15008_1</name>
</gene>
<comment type="caution">
    <text evidence="1">The sequence shown here is derived from an EMBL/GenBank/DDBJ whole genome shotgun (WGS) entry which is preliminary data.</text>
</comment>